<dbReference type="Gene3D" id="2.170.270.10">
    <property type="entry name" value="SET domain"/>
    <property type="match status" value="1"/>
</dbReference>
<evidence type="ECO:0000256" key="11">
    <source>
        <dbReference type="SAM" id="MobiDB-lite"/>
    </source>
</evidence>
<keyword evidence="6" id="KW-0156">Chromatin regulator</keyword>
<evidence type="ECO:0000256" key="7">
    <source>
        <dbReference type="ARBA" id="ARBA00023242"/>
    </source>
</evidence>
<dbReference type="SMART" id="SM00317">
    <property type="entry name" value="SET"/>
    <property type="match status" value="1"/>
</dbReference>
<evidence type="ECO:0000259" key="13">
    <source>
        <dbReference type="PROSITE" id="PS50868"/>
    </source>
</evidence>
<protein>
    <recommendedName>
        <fullName evidence="2">[histone H3]-lysine(4) N-trimethyltransferase</fullName>
        <ecNumber evidence="2">2.1.1.354</ecNumber>
    </recommendedName>
</protein>
<keyword evidence="5" id="KW-0949">S-adenosyl-L-methionine</keyword>
<sequence length="201" mass="22975">GTRGSNKVSGVNATEVVKPEGGVESSRESRRQQRWLRKGMQQVKARHELVTGSMLQERRKAVFCRRSGIHGFGLYAQEEIEAREFVIEYVGVVIRQSVADVREREYEEGGVGDSYLFRLNGEMVVDATRRGGIARFINHSCDPNLTATTQRVGGTERIVFYSRRHIGKYDELTYDYKFALEGDDKKIRCLCKSLNCRKFLN</sequence>
<dbReference type="InterPro" id="IPR044570">
    <property type="entry name" value="Set1-like"/>
</dbReference>
<proteinExistence type="evidence at transcript level"/>
<evidence type="ECO:0000256" key="3">
    <source>
        <dbReference type="ARBA" id="ARBA00022603"/>
    </source>
</evidence>
<dbReference type="EMBL" id="AY124021">
    <property type="protein sequence ID" value="AAN39003.1"/>
    <property type="molecule type" value="mRNA"/>
</dbReference>
<dbReference type="PROSITE" id="PS50868">
    <property type="entry name" value="POST_SET"/>
    <property type="match status" value="1"/>
</dbReference>
<keyword evidence="3" id="KW-0489">Methyltransferase</keyword>
<dbReference type="EC" id="2.1.1.354" evidence="2"/>
<evidence type="ECO:0000256" key="6">
    <source>
        <dbReference type="ARBA" id="ARBA00022853"/>
    </source>
</evidence>
<evidence type="ECO:0000256" key="1">
    <source>
        <dbReference type="ARBA" id="ARBA00004123"/>
    </source>
</evidence>
<feature type="region of interest" description="Disordered" evidence="11">
    <location>
        <begin position="1"/>
        <end position="32"/>
    </location>
</feature>
<feature type="domain" description="Post-SET" evidence="13">
    <location>
        <begin position="185"/>
        <end position="201"/>
    </location>
</feature>
<reference evidence="14" key="1">
    <citation type="submission" date="2002-06" db="EMBL/GenBank/DDBJ databases">
        <authorList>
            <person name="Liu C.L."/>
            <person name="Lee Y.K."/>
            <person name="Lee H.K."/>
        </authorList>
    </citation>
    <scope>NUCLEOTIDE SEQUENCE</scope>
</reference>
<dbReference type="GO" id="GO:0140999">
    <property type="term" value="F:histone H3K4 trimethyltransferase activity"/>
    <property type="evidence" value="ECO:0007669"/>
    <property type="project" value="UniProtKB-EC"/>
</dbReference>
<feature type="compositionally biased region" description="Polar residues" evidence="11">
    <location>
        <begin position="1"/>
        <end position="12"/>
    </location>
</feature>
<evidence type="ECO:0000259" key="12">
    <source>
        <dbReference type="PROSITE" id="PS50280"/>
    </source>
</evidence>
<dbReference type="GO" id="GO:0032259">
    <property type="term" value="P:methylation"/>
    <property type="evidence" value="ECO:0007669"/>
    <property type="project" value="UniProtKB-KW"/>
</dbReference>
<dbReference type="InterPro" id="IPR003616">
    <property type="entry name" value="Post-SET_dom"/>
</dbReference>
<dbReference type="InterPro" id="IPR046341">
    <property type="entry name" value="SET_dom_sf"/>
</dbReference>
<dbReference type="PANTHER" id="PTHR45814:SF2">
    <property type="entry name" value="HISTONE-LYSINE N-METHYLTRANSFERASE SETD1"/>
    <property type="match status" value="1"/>
</dbReference>
<name>Q7XYZ4_GRIJA</name>
<feature type="domain" description="SET" evidence="12">
    <location>
        <begin position="60"/>
        <end position="177"/>
    </location>
</feature>
<feature type="non-terminal residue" evidence="14">
    <location>
        <position position="1"/>
    </location>
</feature>
<dbReference type="SUPFAM" id="SSF82199">
    <property type="entry name" value="SET domain"/>
    <property type="match status" value="1"/>
</dbReference>
<comment type="catalytic activity">
    <reaction evidence="8">
        <text>L-lysyl(4)-[histone H3] + 3 S-adenosyl-L-methionine = N(6),N(6),N(6)-trimethyl-L-lysyl(4)-[histone H3] + 3 S-adenosyl-L-homocysteine + 3 H(+)</text>
        <dbReference type="Rhea" id="RHEA:60260"/>
        <dbReference type="Rhea" id="RHEA-COMP:15537"/>
        <dbReference type="Rhea" id="RHEA-COMP:15547"/>
        <dbReference type="ChEBI" id="CHEBI:15378"/>
        <dbReference type="ChEBI" id="CHEBI:29969"/>
        <dbReference type="ChEBI" id="CHEBI:57856"/>
        <dbReference type="ChEBI" id="CHEBI:59789"/>
        <dbReference type="ChEBI" id="CHEBI:61961"/>
        <dbReference type="EC" id="2.1.1.354"/>
    </reaction>
</comment>
<dbReference type="AlphaFoldDB" id="Q7XYZ4"/>
<comment type="subcellular location">
    <subcellularLocation>
        <location evidence="1">Nucleus</location>
    </subcellularLocation>
</comment>
<dbReference type="Pfam" id="PF00856">
    <property type="entry name" value="SET"/>
    <property type="match status" value="1"/>
</dbReference>
<dbReference type="PROSITE" id="PS50280">
    <property type="entry name" value="SET"/>
    <property type="match status" value="1"/>
</dbReference>
<keyword evidence="4" id="KW-0808">Transferase</keyword>
<dbReference type="GO" id="GO:0048188">
    <property type="term" value="C:Set1C/COMPASS complex"/>
    <property type="evidence" value="ECO:0007669"/>
    <property type="project" value="TreeGrafter"/>
</dbReference>
<dbReference type="InterPro" id="IPR001214">
    <property type="entry name" value="SET_dom"/>
</dbReference>
<organism evidence="14">
    <name type="scientific">Griffithsia japonica</name>
    <name type="common">Red alga</name>
    <dbReference type="NCBI Taxonomy" id="83288"/>
    <lineage>
        <taxon>Eukaryota</taxon>
        <taxon>Rhodophyta</taxon>
        <taxon>Florideophyceae</taxon>
        <taxon>Rhodymeniophycidae</taxon>
        <taxon>Ceramiales</taxon>
        <taxon>Ceramiaceae</taxon>
        <taxon>Griffithsia</taxon>
    </lineage>
</organism>
<evidence type="ECO:0000256" key="8">
    <source>
        <dbReference type="ARBA" id="ARBA00047571"/>
    </source>
</evidence>
<evidence type="ECO:0000256" key="9">
    <source>
        <dbReference type="ARBA" id="ARBA00047583"/>
    </source>
</evidence>
<evidence type="ECO:0000256" key="4">
    <source>
        <dbReference type="ARBA" id="ARBA00022679"/>
    </source>
</evidence>
<comment type="catalytic activity">
    <reaction evidence="9">
        <text>N(6)-methyl-L-lysyl(4)-[histone H3] + S-adenosyl-L-methionine = N(6),N(6)-dimethyl-L-lysyl(4)-[histone H3] + S-adenosyl-L-homocysteine + H(+)</text>
        <dbReference type="Rhea" id="RHEA:60268"/>
        <dbReference type="Rhea" id="RHEA-COMP:15540"/>
        <dbReference type="Rhea" id="RHEA-COMP:15543"/>
        <dbReference type="ChEBI" id="CHEBI:15378"/>
        <dbReference type="ChEBI" id="CHEBI:57856"/>
        <dbReference type="ChEBI" id="CHEBI:59789"/>
        <dbReference type="ChEBI" id="CHEBI:61929"/>
        <dbReference type="ChEBI" id="CHEBI:61976"/>
    </reaction>
</comment>
<keyword evidence="7" id="KW-0539">Nucleus</keyword>
<dbReference type="PANTHER" id="PTHR45814">
    <property type="entry name" value="HISTONE-LYSINE N-METHYLTRANSFERASE SETD1"/>
    <property type="match status" value="1"/>
</dbReference>
<evidence type="ECO:0000256" key="5">
    <source>
        <dbReference type="ARBA" id="ARBA00022691"/>
    </source>
</evidence>
<evidence type="ECO:0000313" key="14">
    <source>
        <dbReference type="EMBL" id="AAN39003.1"/>
    </source>
</evidence>
<accession>Q7XYZ4</accession>
<evidence type="ECO:0000256" key="10">
    <source>
        <dbReference type="ARBA" id="ARBA00049129"/>
    </source>
</evidence>
<evidence type="ECO:0000256" key="2">
    <source>
        <dbReference type="ARBA" id="ARBA00012182"/>
    </source>
</evidence>
<comment type="catalytic activity">
    <reaction evidence="10">
        <text>N(6),N(6)-dimethyl-L-lysyl(4)-[histone H3] + S-adenosyl-L-methionine = N(6),N(6),N(6)-trimethyl-L-lysyl(4)-[histone H3] + S-adenosyl-L-homocysteine + H(+)</text>
        <dbReference type="Rhea" id="RHEA:60272"/>
        <dbReference type="Rhea" id="RHEA-COMP:15537"/>
        <dbReference type="Rhea" id="RHEA-COMP:15540"/>
        <dbReference type="ChEBI" id="CHEBI:15378"/>
        <dbReference type="ChEBI" id="CHEBI:57856"/>
        <dbReference type="ChEBI" id="CHEBI:59789"/>
        <dbReference type="ChEBI" id="CHEBI:61961"/>
        <dbReference type="ChEBI" id="CHEBI:61976"/>
    </reaction>
</comment>